<gene>
    <name evidence="1" type="ORF">PYX00_011549</name>
</gene>
<proteinExistence type="predicted"/>
<accession>A0AAW2H7X9</accession>
<evidence type="ECO:0000313" key="1">
    <source>
        <dbReference type="EMBL" id="KAL0265831.1"/>
    </source>
</evidence>
<name>A0AAW2H7X9_9NEOP</name>
<dbReference type="EMBL" id="JARGDH010000006">
    <property type="protein sequence ID" value="KAL0265831.1"/>
    <property type="molecule type" value="Genomic_DNA"/>
</dbReference>
<reference evidence="1" key="1">
    <citation type="journal article" date="2024" name="Gigascience">
        <title>Chromosome-level genome of the poultry shaft louse Menopon gallinae provides insight into the host-switching and adaptive evolution of parasitic lice.</title>
        <authorList>
            <person name="Xu Y."/>
            <person name="Ma L."/>
            <person name="Liu S."/>
            <person name="Liang Y."/>
            <person name="Liu Q."/>
            <person name="He Z."/>
            <person name="Tian L."/>
            <person name="Duan Y."/>
            <person name="Cai W."/>
            <person name="Li H."/>
            <person name="Song F."/>
        </authorList>
    </citation>
    <scope>NUCLEOTIDE SEQUENCE</scope>
    <source>
        <strain evidence="1">Cailab_2023a</strain>
    </source>
</reference>
<organism evidence="1">
    <name type="scientific">Menopon gallinae</name>
    <name type="common">poultry shaft louse</name>
    <dbReference type="NCBI Taxonomy" id="328185"/>
    <lineage>
        <taxon>Eukaryota</taxon>
        <taxon>Metazoa</taxon>
        <taxon>Ecdysozoa</taxon>
        <taxon>Arthropoda</taxon>
        <taxon>Hexapoda</taxon>
        <taxon>Insecta</taxon>
        <taxon>Pterygota</taxon>
        <taxon>Neoptera</taxon>
        <taxon>Paraneoptera</taxon>
        <taxon>Psocodea</taxon>
        <taxon>Troctomorpha</taxon>
        <taxon>Phthiraptera</taxon>
        <taxon>Amblycera</taxon>
        <taxon>Menoponidae</taxon>
        <taxon>Menopon</taxon>
    </lineage>
</organism>
<comment type="caution">
    <text evidence="1">The sequence shown here is derived from an EMBL/GenBank/DDBJ whole genome shotgun (WGS) entry which is preliminary data.</text>
</comment>
<protein>
    <submittedName>
        <fullName evidence="1">Uncharacterized protein</fullName>
    </submittedName>
</protein>
<sequence length="263" mass="29766">MAFISRYKPTSDFAGADRQVLWHHECHVGHWLGVSPQMHNLCRAHELQSIVPIAMYDAGFTASFLELSQRLQTFFSHSNSFIEIPKKASGPVAAHSVHSAHWFAQLATSNKQSTGRMVVVAPKTFYDGEFKGDKLALLRVIASKKSGRVALTFMKHNRTCRWWKRFHHDSFDVEGRKGGSRACCICLDSRAFGYWVLWWCDQLDPAQAMQATCEREAQPVRGVQLQGHRQKAHAGCQWALSSLQYAHLHKDVIHTQSADAPRP</sequence>
<dbReference type="AlphaFoldDB" id="A0AAW2H7X9"/>